<sequence>MDLREFLGGYARRGMLRHKVSVFMSKFPLLLLPNSGEAPFPLGDDVASVDRTRQIMARQWPNMAVPVLGLPGLGIGVHRNGGAPIGVQIVGRAFHEDMALAAGEVIEARSQIRTPIDPSTDVG</sequence>
<feature type="domain" description="Amidase" evidence="1">
    <location>
        <begin position="10"/>
        <end position="99"/>
    </location>
</feature>
<comment type="caution">
    <text evidence="2">The sequence shown here is derived from an EMBL/GenBank/DDBJ whole genome shotgun (WGS) entry which is preliminary data.</text>
</comment>
<dbReference type="SUPFAM" id="SSF75304">
    <property type="entry name" value="Amidase signature (AS) enzymes"/>
    <property type="match status" value="1"/>
</dbReference>
<dbReference type="RefSeq" id="WP_201875106.1">
    <property type="nucleotide sequence ID" value="NZ_JAERRF010000007.1"/>
</dbReference>
<dbReference type="InterPro" id="IPR023631">
    <property type="entry name" value="Amidase_dom"/>
</dbReference>
<dbReference type="InterPro" id="IPR036928">
    <property type="entry name" value="AS_sf"/>
</dbReference>
<evidence type="ECO:0000313" key="2">
    <source>
        <dbReference type="EMBL" id="MBL1097674.1"/>
    </source>
</evidence>
<protein>
    <recommendedName>
        <fullName evidence="1">Amidase domain-containing protein</fullName>
    </recommendedName>
</protein>
<accession>A0ABS1NCI8</accession>
<dbReference type="Gene3D" id="3.90.1300.10">
    <property type="entry name" value="Amidase signature (AS) domain"/>
    <property type="match status" value="1"/>
</dbReference>
<organism evidence="2 3">
    <name type="scientific">Streptomyces coffeae</name>
    <dbReference type="NCBI Taxonomy" id="621382"/>
    <lineage>
        <taxon>Bacteria</taxon>
        <taxon>Bacillati</taxon>
        <taxon>Actinomycetota</taxon>
        <taxon>Actinomycetes</taxon>
        <taxon>Kitasatosporales</taxon>
        <taxon>Streptomycetaceae</taxon>
        <taxon>Streptomyces</taxon>
    </lineage>
</organism>
<reference evidence="2 3" key="1">
    <citation type="submission" date="2021-01" db="EMBL/GenBank/DDBJ databases">
        <title>WGS of actinomycetes isolated from Thailand.</title>
        <authorList>
            <person name="Thawai C."/>
        </authorList>
    </citation>
    <scope>NUCLEOTIDE SEQUENCE [LARGE SCALE GENOMIC DNA]</scope>
    <source>
        <strain evidence="2 3">CA1R205</strain>
    </source>
</reference>
<keyword evidence="3" id="KW-1185">Reference proteome</keyword>
<dbReference type="EMBL" id="JAERRF010000007">
    <property type="protein sequence ID" value="MBL1097674.1"/>
    <property type="molecule type" value="Genomic_DNA"/>
</dbReference>
<dbReference type="Pfam" id="PF01425">
    <property type="entry name" value="Amidase"/>
    <property type="match status" value="1"/>
</dbReference>
<proteinExistence type="predicted"/>
<dbReference type="Proteomes" id="UP000634229">
    <property type="component" value="Unassembled WGS sequence"/>
</dbReference>
<evidence type="ECO:0000313" key="3">
    <source>
        <dbReference type="Proteomes" id="UP000634229"/>
    </source>
</evidence>
<gene>
    <name evidence="2" type="ORF">JK363_13495</name>
</gene>
<name>A0ABS1NCI8_9ACTN</name>
<evidence type="ECO:0000259" key="1">
    <source>
        <dbReference type="Pfam" id="PF01425"/>
    </source>
</evidence>